<dbReference type="PANTHER" id="PTHR24148:SF73">
    <property type="entry name" value="HET DOMAIN PROTEIN (AFU_ORTHOLOGUE AFUA_8G01020)"/>
    <property type="match status" value="1"/>
</dbReference>
<dbReference type="PANTHER" id="PTHR24148">
    <property type="entry name" value="ANKYRIN REPEAT DOMAIN-CONTAINING PROTEIN 39 HOMOLOG-RELATED"/>
    <property type="match status" value="1"/>
</dbReference>
<organism evidence="2 3">
    <name type="scientific">Dactylonectria macrodidyma</name>
    <dbReference type="NCBI Taxonomy" id="307937"/>
    <lineage>
        <taxon>Eukaryota</taxon>
        <taxon>Fungi</taxon>
        <taxon>Dikarya</taxon>
        <taxon>Ascomycota</taxon>
        <taxon>Pezizomycotina</taxon>
        <taxon>Sordariomycetes</taxon>
        <taxon>Hypocreomycetidae</taxon>
        <taxon>Hypocreales</taxon>
        <taxon>Nectriaceae</taxon>
        <taxon>Dactylonectria</taxon>
    </lineage>
</organism>
<accession>A0A9P9EDA1</accession>
<dbReference type="Pfam" id="PF26639">
    <property type="entry name" value="Het-6_barrel"/>
    <property type="match status" value="1"/>
</dbReference>
<proteinExistence type="predicted"/>
<evidence type="ECO:0000259" key="1">
    <source>
        <dbReference type="Pfam" id="PF06985"/>
    </source>
</evidence>
<gene>
    <name evidence="2" type="ORF">EDB81DRAFT_803903</name>
</gene>
<dbReference type="Proteomes" id="UP000738349">
    <property type="component" value="Unassembled WGS sequence"/>
</dbReference>
<dbReference type="InterPro" id="IPR052895">
    <property type="entry name" value="HetReg/Transcr_Mod"/>
</dbReference>
<reference evidence="2" key="1">
    <citation type="journal article" date="2021" name="Nat. Commun.">
        <title>Genetic determinants of endophytism in the Arabidopsis root mycobiome.</title>
        <authorList>
            <person name="Mesny F."/>
            <person name="Miyauchi S."/>
            <person name="Thiergart T."/>
            <person name="Pickel B."/>
            <person name="Atanasova L."/>
            <person name="Karlsson M."/>
            <person name="Huettel B."/>
            <person name="Barry K.W."/>
            <person name="Haridas S."/>
            <person name="Chen C."/>
            <person name="Bauer D."/>
            <person name="Andreopoulos W."/>
            <person name="Pangilinan J."/>
            <person name="LaButti K."/>
            <person name="Riley R."/>
            <person name="Lipzen A."/>
            <person name="Clum A."/>
            <person name="Drula E."/>
            <person name="Henrissat B."/>
            <person name="Kohler A."/>
            <person name="Grigoriev I.V."/>
            <person name="Martin F.M."/>
            <person name="Hacquard S."/>
        </authorList>
    </citation>
    <scope>NUCLEOTIDE SEQUENCE</scope>
    <source>
        <strain evidence="2">MPI-CAGE-AT-0147</strain>
    </source>
</reference>
<name>A0A9P9EDA1_9HYPO</name>
<sequence>MTHNASDHQTTNGTLHHSQLFGQEEVALIEYEIEETPTQAQYAFGSSNHMVQDYQFQLMLLEQKNKRRLQRQRNPVVMTVQKHGFPYHGISQGQNLREIRLLRLLPKTPLSTMIETELLIFEFPNCPEFVALSYVWGAPALESIKINGCQLSIRTSLLAALIQMQHDLDPSTYFWIDAVCINQSDVNEKSHVVQHMRTIFERAQGVYAWLGGPVPDTSVSPGNHLIQQLSFLGRLFWDASPEKYHIENKDTTREILLKCWPTMAYMFQLPIGQGGFSIPAYQALCEREYWTRIWVLQEVHLAREIDFHIGDQKISLKLLSGAFALLQALQKHLFAMAPHDQALQTPQMHDFMHEVTPFPQMHRLVIYTSLYPSEILSLRIAMTNFCIKDMISGARATDPRDMIYGLLGFATKNEKEFIVPNYGLSICDTYHFVTRSFLAQGWTDVLAWAQGHNKTLQGLPTWVPDYSGTIHETLCSKSQAKWWMPSFKASGNTQLSAGDSPLAYSIMSLAGVSVDDISIVGNTSPTLQNCKGDDVAKGTTMVPTSDILLFLEEAQSLYHEAVRVASLNSSTTLCFTDQQAMWRVPIADQIALPSGITRCPTDFPAIYEIVQSSLRLNIDQGLPIPQDTRPYIDGILLHKNCQIFVTSQGYMGLGPAEMKFGDKVVVLFGFQSPYIIRPQGDLSFSLVGEAFVHGIMDGEFLRQPLETEVFNLV</sequence>
<dbReference type="AlphaFoldDB" id="A0A9P9EDA1"/>
<comment type="caution">
    <text evidence="2">The sequence shown here is derived from an EMBL/GenBank/DDBJ whole genome shotgun (WGS) entry which is preliminary data.</text>
</comment>
<protein>
    <submittedName>
        <fullName evidence="2">Heterokaryon incompatibility protein-domain-containing protein</fullName>
    </submittedName>
</protein>
<keyword evidence="3" id="KW-1185">Reference proteome</keyword>
<evidence type="ECO:0000313" key="3">
    <source>
        <dbReference type="Proteomes" id="UP000738349"/>
    </source>
</evidence>
<dbReference type="Pfam" id="PF06985">
    <property type="entry name" value="HET"/>
    <property type="match status" value="1"/>
</dbReference>
<dbReference type="OrthoDB" id="2157530at2759"/>
<feature type="domain" description="Heterokaryon incompatibility" evidence="1">
    <location>
        <begin position="129"/>
        <end position="298"/>
    </location>
</feature>
<dbReference type="EMBL" id="JAGMUV010000014">
    <property type="protein sequence ID" value="KAH7134441.1"/>
    <property type="molecule type" value="Genomic_DNA"/>
</dbReference>
<evidence type="ECO:0000313" key="2">
    <source>
        <dbReference type="EMBL" id="KAH7134441.1"/>
    </source>
</evidence>
<dbReference type="InterPro" id="IPR010730">
    <property type="entry name" value="HET"/>
</dbReference>